<evidence type="ECO:0000256" key="1">
    <source>
        <dbReference type="SAM" id="MobiDB-lite"/>
    </source>
</evidence>
<dbReference type="AlphaFoldDB" id="A0A2U1JED1"/>
<comment type="caution">
    <text evidence="2">The sequence shown here is derived from an EMBL/GenBank/DDBJ whole genome shotgun (WGS) entry which is preliminary data.</text>
</comment>
<organism evidence="2 3">
    <name type="scientific">Smittium angustum</name>
    <dbReference type="NCBI Taxonomy" id="133377"/>
    <lineage>
        <taxon>Eukaryota</taxon>
        <taxon>Fungi</taxon>
        <taxon>Fungi incertae sedis</taxon>
        <taxon>Zoopagomycota</taxon>
        <taxon>Kickxellomycotina</taxon>
        <taxon>Harpellomycetes</taxon>
        <taxon>Harpellales</taxon>
        <taxon>Legeriomycetaceae</taxon>
        <taxon>Smittium</taxon>
    </lineage>
</organism>
<feature type="compositionally biased region" description="Polar residues" evidence="1">
    <location>
        <begin position="1"/>
        <end position="26"/>
    </location>
</feature>
<keyword evidence="3" id="KW-1185">Reference proteome</keyword>
<accession>A0A2U1JED1</accession>
<dbReference type="EMBL" id="MBFU01000015">
    <property type="protein sequence ID" value="PWA03441.1"/>
    <property type="molecule type" value="Genomic_DNA"/>
</dbReference>
<evidence type="ECO:0000313" key="3">
    <source>
        <dbReference type="Proteomes" id="UP000245591"/>
    </source>
</evidence>
<protein>
    <submittedName>
        <fullName evidence="2">Uncharacterized protein</fullName>
    </submittedName>
</protein>
<feature type="region of interest" description="Disordered" evidence="1">
    <location>
        <begin position="1"/>
        <end position="50"/>
    </location>
</feature>
<proteinExistence type="predicted"/>
<sequence length="158" mass="17744">MDVKNNTNTIPEHNTLEKSSIINTDSKTSELKTGPDSGIPNSPLENKKNMFLSPPQTPSLNFKSASLANPKLILPIIEQLGNSWKQFLNTKDLQQKIQLVSNLEFSGEVNMDFDTMVYSVCWAWFIVSKNLLFSEKLNSINLGNLPLLLNFIETTQSI</sequence>
<evidence type="ECO:0000313" key="2">
    <source>
        <dbReference type="EMBL" id="PWA03441.1"/>
    </source>
</evidence>
<gene>
    <name evidence="2" type="ORF">BB558_000387</name>
</gene>
<name>A0A2U1JED1_SMIAN</name>
<dbReference type="Proteomes" id="UP000245591">
    <property type="component" value="Unassembled WGS sequence"/>
</dbReference>
<reference evidence="2 3" key="1">
    <citation type="journal article" date="2018" name="MBio">
        <title>Comparative Genomics Reveals the Core Gene Toolbox for the Fungus-Insect Symbiosis.</title>
        <authorList>
            <person name="Wang Y."/>
            <person name="Stata M."/>
            <person name="Wang W."/>
            <person name="Stajich J.E."/>
            <person name="White M.M."/>
            <person name="Moncalvo J.M."/>
        </authorList>
    </citation>
    <scope>NUCLEOTIDE SEQUENCE [LARGE SCALE GENOMIC DNA]</scope>
    <source>
        <strain evidence="2 3">AUS-126-30</strain>
    </source>
</reference>